<accession>E4XKL8</accession>
<keyword evidence="1" id="KW-0472">Membrane</keyword>
<dbReference type="AlphaFoldDB" id="E4XKL8"/>
<proteinExistence type="predicted"/>
<name>E4XKL8_OIKDI</name>
<dbReference type="InParanoid" id="E4XKL8"/>
<dbReference type="Proteomes" id="UP000001307">
    <property type="component" value="Unassembled WGS sequence"/>
</dbReference>
<evidence type="ECO:0000313" key="3">
    <source>
        <dbReference type="Proteomes" id="UP000001307"/>
    </source>
</evidence>
<reference evidence="2" key="1">
    <citation type="journal article" date="2010" name="Science">
        <title>Plasticity of animal genome architecture unmasked by rapid evolution of a pelagic tunicate.</title>
        <authorList>
            <person name="Denoeud F."/>
            <person name="Henriet S."/>
            <person name="Mungpakdee S."/>
            <person name="Aury J.M."/>
            <person name="Da Silva C."/>
            <person name="Brinkmann H."/>
            <person name="Mikhaleva J."/>
            <person name="Olsen L.C."/>
            <person name="Jubin C."/>
            <person name="Canestro C."/>
            <person name="Bouquet J.M."/>
            <person name="Danks G."/>
            <person name="Poulain J."/>
            <person name="Campsteijn C."/>
            <person name="Adamski M."/>
            <person name="Cross I."/>
            <person name="Yadetie F."/>
            <person name="Muffato M."/>
            <person name="Louis A."/>
            <person name="Butcher S."/>
            <person name="Tsagkogeorga G."/>
            <person name="Konrad A."/>
            <person name="Singh S."/>
            <person name="Jensen M.F."/>
            <person name="Cong E.H."/>
            <person name="Eikeseth-Otteraa H."/>
            <person name="Noel B."/>
            <person name="Anthouard V."/>
            <person name="Porcel B.M."/>
            <person name="Kachouri-Lafond R."/>
            <person name="Nishino A."/>
            <person name="Ugolini M."/>
            <person name="Chourrout P."/>
            <person name="Nishida H."/>
            <person name="Aasland R."/>
            <person name="Huzurbazar S."/>
            <person name="Westhof E."/>
            <person name="Delsuc F."/>
            <person name="Lehrach H."/>
            <person name="Reinhardt R."/>
            <person name="Weissenbach J."/>
            <person name="Roy S.W."/>
            <person name="Artiguenave F."/>
            <person name="Postlethwait J.H."/>
            <person name="Manak J.R."/>
            <person name="Thompson E.M."/>
            <person name="Jaillon O."/>
            <person name="Du Pasquier L."/>
            <person name="Boudinot P."/>
            <person name="Liberles D.A."/>
            <person name="Volff J.N."/>
            <person name="Philippe H."/>
            <person name="Lenhard B."/>
            <person name="Roest Crollius H."/>
            <person name="Wincker P."/>
            <person name="Chourrout D."/>
        </authorList>
    </citation>
    <scope>NUCLEOTIDE SEQUENCE [LARGE SCALE GENOMIC DNA]</scope>
</reference>
<evidence type="ECO:0000313" key="2">
    <source>
        <dbReference type="EMBL" id="CBY10721.1"/>
    </source>
</evidence>
<organism evidence="2">
    <name type="scientific">Oikopleura dioica</name>
    <name type="common">Tunicate</name>
    <dbReference type="NCBI Taxonomy" id="34765"/>
    <lineage>
        <taxon>Eukaryota</taxon>
        <taxon>Metazoa</taxon>
        <taxon>Chordata</taxon>
        <taxon>Tunicata</taxon>
        <taxon>Appendicularia</taxon>
        <taxon>Copelata</taxon>
        <taxon>Oikopleuridae</taxon>
        <taxon>Oikopleura</taxon>
    </lineage>
</organism>
<keyword evidence="3" id="KW-1185">Reference proteome</keyword>
<evidence type="ECO:0000256" key="1">
    <source>
        <dbReference type="SAM" id="Phobius"/>
    </source>
</evidence>
<feature type="transmembrane region" description="Helical" evidence="1">
    <location>
        <begin position="83"/>
        <end position="104"/>
    </location>
</feature>
<sequence>MRGLSDLFLHNAYECPMSSNMLPYRPRSSGQGKPQIKINLKQDSKIDKKMRQVENFTRNIFEEIFNEDLKFCCFFRFQLNQSLWQMMIFPLAPSSLMMGAFWYYTCVRPRFCPRKEANDMEKLRIEMQESQARSPRPLGQQSGRGQVFNKQATTEGTYVTYLPKEAQKGRLV</sequence>
<gene>
    <name evidence="2" type="ORF">GSOID_T00014230001</name>
</gene>
<dbReference type="EMBL" id="FN653065">
    <property type="protein sequence ID" value="CBY10721.1"/>
    <property type="molecule type" value="Genomic_DNA"/>
</dbReference>
<protein>
    <submittedName>
        <fullName evidence="2">Uncharacterized protein</fullName>
    </submittedName>
</protein>
<keyword evidence="1" id="KW-0812">Transmembrane</keyword>
<keyword evidence="1" id="KW-1133">Transmembrane helix</keyword>